<dbReference type="InterPro" id="IPR015330">
    <property type="entry name" value="DNA_primase/pol_bifunc_N"/>
</dbReference>
<dbReference type="RefSeq" id="WP_346173805.1">
    <property type="nucleotide sequence ID" value="NZ_BAAASD010000005.1"/>
</dbReference>
<name>A0ABN3FNA5_9ACTN</name>
<dbReference type="CDD" id="cd04859">
    <property type="entry name" value="Prim_Pol"/>
    <property type="match status" value="1"/>
</dbReference>
<gene>
    <name evidence="3" type="ORF">GCM10010246_16500</name>
</gene>
<proteinExistence type="predicted"/>
<evidence type="ECO:0000313" key="3">
    <source>
        <dbReference type="EMBL" id="GAA2333581.1"/>
    </source>
</evidence>
<feature type="domain" description="DNA primase/polymerase bifunctional N-terminal" evidence="2">
    <location>
        <begin position="14"/>
        <end position="195"/>
    </location>
</feature>
<protein>
    <submittedName>
        <fullName evidence="3">Bifunctional DNA primase/polymerase</fullName>
    </submittedName>
</protein>
<dbReference type="InterPro" id="IPR014820">
    <property type="entry name" value="PriCT_1"/>
</dbReference>
<reference evidence="3 4" key="1">
    <citation type="journal article" date="2019" name="Int. J. Syst. Evol. Microbiol.">
        <title>The Global Catalogue of Microorganisms (GCM) 10K type strain sequencing project: providing services to taxonomists for standard genome sequencing and annotation.</title>
        <authorList>
            <consortium name="The Broad Institute Genomics Platform"/>
            <consortium name="The Broad Institute Genome Sequencing Center for Infectious Disease"/>
            <person name="Wu L."/>
            <person name="Ma J."/>
        </authorList>
    </citation>
    <scope>NUCLEOTIDE SEQUENCE [LARGE SCALE GENOMIC DNA]</scope>
    <source>
        <strain evidence="3 4">JCM 4316</strain>
    </source>
</reference>
<dbReference type="Pfam" id="PF09250">
    <property type="entry name" value="Prim-Pol"/>
    <property type="match status" value="1"/>
</dbReference>
<evidence type="ECO:0000259" key="2">
    <source>
        <dbReference type="SMART" id="SM00943"/>
    </source>
</evidence>
<dbReference type="SUPFAM" id="SSF56747">
    <property type="entry name" value="Prim-pol domain"/>
    <property type="match status" value="1"/>
</dbReference>
<evidence type="ECO:0000313" key="4">
    <source>
        <dbReference type="Proteomes" id="UP001500253"/>
    </source>
</evidence>
<dbReference type="Proteomes" id="UP001500253">
    <property type="component" value="Unassembled WGS sequence"/>
</dbReference>
<sequence length="294" mass="30569">MPYSVHWPEALANALRAVQRGLHVFPLTSKKLPAVRSPHADQPDAEPCRGECGRPGHGVHDATTVPADIRALFHAAPRATGYGIACGRRPMHLIGVDLDRKNGLDGVAALRDLAHEHGFDLPGTVTIATPSGGLHLWLSGPAGVVVPNSASRIGPGIDIRGTGGYLVGPGSWTPAGVYRVLAHSTPVPQPVPAALLQLLVPSPAQERPRPAPAAGRGTPSQASDALVRFVRDSPEGQLNNRLYWAACRAFESGEDADSVAAELLAAACAAGHPERGAARTIASARSRVAGRAGR</sequence>
<comment type="caution">
    <text evidence="3">The sequence shown here is derived from an EMBL/GenBank/DDBJ whole genome shotgun (WGS) entry which is preliminary data.</text>
</comment>
<feature type="domain" description="Primase C-terminal 1" evidence="1">
    <location>
        <begin position="227"/>
        <end position="290"/>
    </location>
</feature>
<dbReference type="SMART" id="SM00943">
    <property type="entry name" value="Prim-Pol"/>
    <property type="match status" value="1"/>
</dbReference>
<dbReference type="EMBL" id="BAAASD010000005">
    <property type="protein sequence ID" value="GAA2333581.1"/>
    <property type="molecule type" value="Genomic_DNA"/>
</dbReference>
<organism evidence="3 4">
    <name type="scientific">Streptomyces cuspidosporus</name>
    <dbReference type="NCBI Taxonomy" id="66882"/>
    <lineage>
        <taxon>Bacteria</taxon>
        <taxon>Bacillati</taxon>
        <taxon>Actinomycetota</taxon>
        <taxon>Actinomycetes</taxon>
        <taxon>Kitasatosporales</taxon>
        <taxon>Streptomycetaceae</taxon>
        <taxon>Streptomyces</taxon>
    </lineage>
</organism>
<dbReference type="SMART" id="SM00942">
    <property type="entry name" value="PriCT_1"/>
    <property type="match status" value="1"/>
</dbReference>
<keyword evidence="4" id="KW-1185">Reference proteome</keyword>
<accession>A0ABN3FNA5</accession>
<evidence type="ECO:0000259" key="1">
    <source>
        <dbReference type="SMART" id="SM00942"/>
    </source>
</evidence>